<evidence type="ECO:0000313" key="3">
    <source>
        <dbReference type="EMBL" id="AWL91312.1"/>
    </source>
</evidence>
<accession>A0A2U8P0V1</accession>
<proteinExistence type="predicted"/>
<dbReference type="Pfam" id="PF13340">
    <property type="entry name" value="DUF4096"/>
    <property type="match status" value="1"/>
</dbReference>
<feature type="domain" description="Insertion element IS402-like" evidence="2">
    <location>
        <begin position="8"/>
        <end position="79"/>
    </location>
</feature>
<reference evidence="3 4" key="2">
    <citation type="journal article" date="2017" name="Syst. Appl. Microbiol.">
        <title>Soybeans inoculated with root zone soils of Canadian native legumes harbour diverse and novel Bradyrhizobium spp. that possess agricultural potential.</title>
        <authorList>
            <person name="Bromfield E.S.P."/>
            <person name="Cloutier S."/>
            <person name="Tambong J.T."/>
            <person name="Tran Thi T.V."/>
        </authorList>
    </citation>
    <scope>NUCLEOTIDE SEQUENCE [LARGE SCALE GENOMIC DNA]</scope>
    <source>
        <strain evidence="3 4">OO99</strain>
    </source>
</reference>
<dbReference type="KEGG" id="bot:CIT37_02605"/>
<name>A0A2U8P0V1_9BRAD</name>
<gene>
    <name evidence="3" type="ORF">CIT37_02605</name>
</gene>
<dbReference type="InterPro" id="IPR002559">
    <property type="entry name" value="Transposase_11"/>
</dbReference>
<protein>
    <submittedName>
        <fullName evidence="3">IS5 family transposase</fullName>
    </submittedName>
</protein>
<reference evidence="3 4" key="1">
    <citation type="journal article" date="2014" name="Int. J. Syst. Evol. Microbiol.">
        <title>Bradyrhizobium ottawaense sp. nov., a symbiotic nitrogen fixing bacterium from root nodules of soybeans in Canada.</title>
        <authorList>
            <person name="Yu X."/>
            <person name="Cloutier S."/>
            <person name="Tambong J.T."/>
            <person name="Bromfield E.S."/>
        </authorList>
    </citation>
    <scope>NUCLEOTIDE SEQUENCE [LARGE SCALE GENOMIC DNA]</scope>
    <source>
        <strain evidence="3 4">OO99</strain>
    </source>
</reference>
<evidence type="ECO:0000259" key="1">
    <source>
        <dbReference type="Pfam" id="PF01609"/>
    </source>
</evidence>
<dbReference type="Pfam" id="PF01609">
    <property type="entry name" value="DDE_Tnp_1"/>
    <property type="match status" value="1"/>
</dbReference>
<dbReference type="PANTHER" id="PTHR46637">
    <property type="entry name" value="TIS1421-TRANSPOSASE PROTEIN A"/>
    <property type="match status" value="1"/>
</dbReference>
<dbReference type="Proteomes" id="UP000215703">
    <property type="component" value="Chromosome"/>
</dbReference>
<dbReference type="GO" id="GO:0006313">
    <property type="term" value="P:DNA transposition"/>
    <property type="evidence" value="ECO:0007669"/>
    <property type="project" value="InterPro"/>
</dbReference>
<evidence type="ECO:0000313" key="4">
    <source>
        <dbReference type="Proteomes" id="UP000215703"/>
    </source>
</evidence>
<sequence length="253" mass="28406">MRAGLFWLNDRQWARIEPHLPRGLTGPDRDDDRRIVSGIIHMLQSGARWRDCPREYGPYTTIYNRFNRWAKRGRWCAIFEALAKPGEDGVVLSLDSTSIKAHRCASGGKGGKHNQAIGRSRGGRTTKIHALSDPLCRPVVLHLTPGQDADIAAAPDVLALAPPMSVLLADKGYDGDKLRGAIIRRGAKPVIPNKSNRVVIHRFNKRAYKGRNVIERCFGRLKDFRRIATRYDKLARNFLAAVHLAALVAYWLN</sequence>
<evidence type="ECO:0000259" key="2">
    <source>
        <dbReference type="Pfam" id="PF13340"/>
    </source>
</evidence>
<dbReference type="PANTHER" id="PTHR46637:SF1">
    <property type="entry name" value="BLL5188 PROTEIN"/>
    <property type="match status" value="1"/>
</dbReference>
<feature type="domain" description="Transposase IS4-like" evidence="1">
    <location>
        <begin position="89"/>
        <end position="246"/>
    </location>
</feature>
<dbReference type="GO" id="GO:0004803">
    <property type="term" value="F:transposase activity"/>
    <property type="evidence" value="ECO:0007669"/>
    <property type="project" value="InterPro"/>
</dbReference>
<dbReference type="RefSeq" id="WP_109866547.1">
    <property type="nucleotide sequence ID" value="NZ_CP150123.1"/>
</dbReference>
<organism evidence="3 4">
    <name type="scientific">Bradyrhizobium ottawaense</name>
    <dbReference type="NCBI Taxonomy" id="931866"/>
    <lineage>
        <taxon>Bacteria</taxon>
        <taxon>Pseudomonadati</taxon>
        <taxon>Pseudomonadota</taxon>
        <taxon>Alphaproteobacteria</taxon>
        <taxon>Hyphomicrobiales</taxon>
        <taxon>Nitrobacteraceae</taxon>
        <taxon>Bradyrhizobium</taxon>
    </lineage>
</organism>
<dbReference type="EMBL" id="CP029425">
    <property type="protein sequence ID" value="AWL91312.1"/>
    <property type="molecule type" value="Genomic_DNA"/>
</dbReference>
<dbReference type="AlphaFoldDB" id="A0A2U8P0V1"/>
<dbReference type="NCBIfam" id="NF033580">
    <property type="entry name" value="transpos_IS5_3"/>
    <property type="match status" value="1"/>
</dbReference>
<dbReference type="GO" id="GO:0003677">
    <property type="term" value="F:DNA binding"/>
    <property type="evidence" value="ECO:0007669"/>
    <property type="project" value="InterPro"/>
</dbReference>
<dbReference type="InterPro" id="IPR052909">
    <property type="entry name" value="Transposase_6_like"/>
</dbReference>
<dbReference type="InterPro" id="IPR025161">
    <property type="entry name" value="IS402-like_dom"/>
</dbReference>